<reference evidence="1" key="1">
    <citation type="journal article" date="2019" name="bioRxiv">
        <title>The Genome of the Zebra Mussel, Dreissena polymorpha: A Resource for Invasive Species Research.</title>
        <authorList>
            <person name="McCartney M.A."/>
            <person name="Auch B."/>
            <person name="Kono T."/>
            <person name="Mallez S."/>
            <person name="Zhang Y."/>
            <person name="Obille A."/>
            <person name="Becker A."/>
            <person name="Abrahante J.E."/>
            <person name="Garbe J."/>
            <person name="Badalamenti J.P."/>
            <person name="Herman A."/>
            <person name="Mangelson H."/>
            <person name="Liachko I."/>
            <person name="Sullivan S."/>
            <person name="Sone E.D."/>
            <person name="Koren S."/>
            <person name="Silverstein K.A.T."/>
            <person name="Beckman K.B."/>
            <person name="Gohl D.M."/>
        </authorList>
    </citation>
    <scope>NUCLEOTIDE SEQUENCE</scope>
    <source>
        <strain evidence="1">Duluth1</strain>
        <tissue evidence="1">Whole animal</tissue>
    </source>
</reference>
<evidence type="ECO:0000313" key="1">
    <source>
        <dbReference type="EMBL" id="KAH3783800.1"/>
    </source>
</evidence>
<evidence type="ECO:0000313" key="2">
    <source>
        <dbReference type="Proteomes" id="UP000828390"/>
    </source>
</evidence>
<organism evidence="1 2">
    <name type="scientific">Dreissena polymorpha</name>
    <name type="common">Zebra mussel</name>
    <name type="synonym">Mytilus polymorpha</name>
    <dbReference type="NCBI Taxonomy" id="45954"/>
    <lineage>
        <taxon>Eukaryota</taxon>
        <taxon>Metazoa</taxon>
        <taxon>Spiralia</taxon>
        <taxon>Lophotrochozoa</taxon>
        <taxon>Mollusca</taxon>
        <taxon>Bivalvia</taxon>
        <taxon>Autobranchia</taxon>
        <taxon>Heteroconchia</taxon>
        <taxon>Euheterodonta</taxon>
        <taxon>Imparidentia</taxon>
        <taxon>Neoheterodontei</taxon>
        <taxon>Myida</taxon>
        <taxon>Dreissenoidea</taxon>
        <taxon>Dreissenidae</taxon>
        <taxon>Dreissena</taxon>
    </lineage>
</organism>
<comment type="caution">
    <text evidence="1">The sequence shown here is derived from an EMBL/GenBank/DDBJ whole genome shotgun (WGS) entry which is preliminary data.</text>
</comment>
<protein>
    <submittedName>
        <fullName evidence="1">Uncharacterized protein</fullName>
    </submittedName>
</protein>
<dbReference type="Proteomes" id="UP000828390">
    <property type="component" value="Unassembled WGS sequence"/>
</dbReference>
<keyword evidence="2" id="KW-1185">Reference proteome</keyword>
<dbReference type="AlphaFoldDB" id="A0A9D4IRD6"/>
<sequence length="150" mass="17417">MPQTCLSSTSPLKTRICQCCLGPIPPNRHCRLEGVQRSAAMFITRDYRSRQPGCVTEMLRKLELPPLQDRRRAQRLTLLYKVVEGHVPTISIERYLKPLRPKRTTRAKQYEDYIPHNIVCNLVNNNSKCFETIPAKTVLFKKNHSLSKLR</sequence>
<gene>
    <name evidence="1" type="ORF">DPMN_161750</name>
</gene>
<accession>A0A9D4IRD6</accession>
<proteinExistence type="predicted"/>
<reference evidence="1" key="2">
    <citation type="submission" date="2020-11" db="EMBL/GenBank/DDBJ databases">
        <authorList>
            <person name="McCartney M.A."/>
            <person name="Auch B."/>
            <person name="Kono T."/>
            <person name="Mallez S."/>
            <person name="Becker A."/>
            <person name="Gohl D.M."/>
            <person name="Silverstein K.A.T."/>
            <person name="Koren S."/>
            <person name="Bechman K.B."/>
            <person name="Herman A."/>
            <person name="Abrahante J.E."/>
            <person name="Garbe J."/>
        </authorList>
    </citation>
    <scope>NUCLEOTIDE SEQUENCE</scope>
    <source>
        <strain evidence="1">Duluth1</strain>
        <tissue evidence="1">Whole animal</tissue>
    </source>
</reference>
<name>A0A9D4IRD6_DREPO</name>
<dbReference type="EMBL" id="JAIWYP010000008">
    <property type="protein sequence ID" value="KAH3783800.1"/>
    <property type="molecule type" value="Genomic_DNA"/>
</dbReference>